<sequence length="426" mass="48112">MLKDRANQVIESSGSSNGGANHEIWAFVNRADPQPQIKSNDQQFKSALCGKNCSTGQRSKKTMDFIDQLRVLATRISTTRALIQTEEATKNAMVMPLIQILGYNVFDPLEVTPEIVADVGTKKGEKVDYAILRDGKPIILFECKKAGAELGINHAGQLFRYFHVTAARFGVLTNGLVYRFFTDLEQPNKMDEKPFFEFNVLDFKERDVDELKKFAKSAFDLDTILTTANELKYTRAIQTRLAEWMHQPTEDFVKLVSADLVGNRRFTPAIRDQFTSITRRAFDQLISERINERLKGAMAPEAISINDPAPVVVADTPTSATAPLAVDPLIVTTPEEIEGFHIVRAIVREIIPGRRVFMRDAQSYCAVLLDDNNRKPICRLRFNNLQKLRLGIFNQDKEEEQLNLSSIDEIYSFADRIKATVASYLP</sequence>
<evidence type="ECO:0000313" key="3">
    <source>
        <dbReference type="Proteomes" id="UP000001740"/>
    </source>
</evidence>
<reference evidence="2 3" key="1">
    <citation type="journal article" date="2008" name="BMC Genomics">
        <title>Genome sequence and rapid evolution of the rice pathogen Xanthomonas oryzae pv. oryzae PXO99A.</title>
        <authorList>
            <person name="Salzberg S.L."/>
            <person name="Sommer D.D."/>
            <person name="Schatz M.C."/>
            <person name="Phillippy A.M."/>
            <person name="Rabinowicz P.D."/>
            <person name="Tsuge S."/>
            <person name="Furutani A."/>
            <person name="Ochiai H."/>
            <person name="Delcher A.L."/>
            <person name="Kelley D."/>
            <person name="Madupu R."/>
            <person name="Puiu D."/>
            <person name="Radune D."/>
            <person name="Shumway M."/>
            <person name="Trapnell C."/>
            <person name="Aparna G."/>
            <person name="Jha G."/>
            <person name="Pandey A."/>
            <person name="Patil P.B."/>
            <person name="Ishihara H."/>
            <person name="Meyer D.F."/>
            <person name="Szurek B."/>
            <person name="Verdier V."/>
            <person name="Koebnik R."/>
            <person name="Dow J.M."/>
            <person name="Ryan R.P."/>
            <person name="Hirata H."/>
            <person name="Tsuyumu S."/>
            <person name="Won Lee S."/>
            <person name="Seo Y.S."/>
            <person name="Sriariyanum M."/>
            <person name="Ronald P.C."/>
            <person name="Sonti R.V."/>
            <person name="Van Sluys M.A."/>
            <person name="Leach J.E."/>
            <person name="White F.F."/>
            <person name="Bogdanove A.J."/>
        </authorList>
    </citation>
    <scope>NUCLEOTIDE SEQUENCE [LARGE SCALE GENOMIC DNA]</scope>
    <source>
        <strain evidence="2 3">PXO99A</strain>
    </source>
</reference>
<dbReference type="GO" id="GO:0005524">
    <property type="term" value="F:ATP binding"/>
    <property type="evidence" value="ECO:0007669"/>
    <property type="project" value="UniProtKB-KW"/>
</dbReference>
<feature type="domain" description="Restriction endonuclease type I HsdR N-terminal" evidence="1">
    <location>
        <begin position="122"/>
        <end position="188"/>
    </location>
</feature>
<proteinExistence type="predicted"/>
<dbReference type="AlphaFoldDB" id="A0A0K0GRJ7"/>
<dbReference type="Pfam" id="PF04313">
    <property type="entry name" value="HSDR_N"/>
    <property type="match status" value="1"/>
</dbReference>
<dbReference type="GO" id="GO:0009035">
    <property type="term" value="F:type I site-specific deoxyribonuclease activity"/>
    <property type="evidence" value="ECO:0007669"/>
    <property type="project" value="UniProtKB-EC"/>
</dbReference>
<dbReference type="GO" id="GO:0003677">
    <property type="term" value="F:DNA binding"/>
    <property type="evidence" value="ECO:0007669"/>
    <property type="project" value="UniProtKB-KW"/>
</dbReference>
<dbReference type="Proteomes" id="UP000001740">
    <property type="component" value="Chromosome"/>
</dbReference>
<dbReference type="EMBL" id="CP000967">
    <property type="protein sequence ID" value="ACD61635.1"/>
    <property type="molecule type" value="Genomic_DNA"/>
</dbReference>
<organism evidence="2 3">
    <name type="scientific">Xanthomonas oryzae pv. oryzae (strain PXO99A)</name>
    <dbReference type="NCBI Taxonomy" id="360094"/>
    <lineage>
        <taxon>Bacteria</taxon>
        <taxon>Pseudomonadati</taxon>
        <taxon>Pseudomonadota</taxon>
        <taxon>Gammaproteobacteria</taxon>
        <taxon>Lysobacterales</taxon>
        <taxon>Lysobacteraceae</taxon>
        <taxon>Xanthomonas</taxon>
    </lineage>
</organism>
<gene>
    <name evidence="2" type="ordered locus">PXO_03510</name>
</gene>
<accession>A0A0K0GRJ7</accession>
<dbReference type="RefSeq" id="WP_012446474.1">
    <property type="nucleotide sequence ID" value="NC_010717.2"/>
</dbReference>
<evidence type="ECO:0000259" key="1">
    <source>
        <dbReference type="Pfam" id="PF04313"/>
    </source>
</evidence>
<dbReference type="InterPro" id="IPR007409">
    <property type="entry name" value="Restrct_endonuc_type1_HsdR_N"/>
</dbReference>
<dbReference type="eggNOG" id="COG4748">
    <property type="taxonomic scope" value="Bacteria"/>
</dbReference>
<protein>
    <submittedName>
        <fullName evidence="2">Prophage Lp2 protein 6</fullName>
    </submittedName>
</protein>
<name>A0A0K0GRJ7_XANOP</name>
<evidence type="ECO:0000313" key="2">
    <source>
        <dbReference type="EMBL" id="ACD61635.1"/>
    </source>
</evidence>
<dbReference type="GO" id="GO:0009307">
    <property type="term" value="P:DNA restriction-modification system"/>
    <property type="evidence" value="ECO:0007669"/>
    <property type="project" value="UniProtKB-KW"/>
</dbReference>
<dbReference type="HOGENOM" id="CLU_045501_0_0_6"/>
<dbReference type="KEGG" id="xop:PXO_03510"/>